<accession>A0A8X8YB72</accession>
<reference evidence="1" key="1">
    <citation type="submission" date="2018-01" db="EMBL/GenBank/DDBJ databases">
        <authorList>
            <person name="Mao J.F."/>
        </authorList>
    </citation>
    <scope>NUCLEOTIDE SEQUENCE</scope>
    <source>
        <strain evidence="1">Huo1</strain>
        <tissue evidence="1">Leaf</tissue>
    </source>
</reference>
<dbReference type="Proteomes" id="UP000298416">
    <property type="component" value="Unassembled WGS sequence"/>
</dbReference>
<protein>
    <submittedName>
        <fullName evidence="1">Uncharacterized protein</fullName>
    </submittedName>
</protein>
<evidence type="ECO:0000313" key="2">
    <source>
        <dbReference type="Proteomes" id="UP000298416"/>
    </source>
</evidence>
<name>A0A8X8YB72_SALSN</name>
<gene>
    <name evidence="1" type="ORF">SASPL_107357</name>
</gene>
<comment type="caution">
    <text evidence="1">The sequence shown here is derived from an EMBL/GenBank/DDBJ whole genome shotgun (WGS) entry which is preliminary data.</text>
</comment>
<sequence length="98" mass="10718">MVSLASLGLRRDVRGACKEETKDVAKVSCNVQMHELDAAGDHVRSTGAREMVGSVHMPASMDKGFAALSPDKIEDHKDLWRDVALRGIMKKKDNGILD</sequence>
<reference evidence="1" key="2">
    <citation type="submission" date="2020-08" db="EMBL/GenBank/DDBJ databases">
        <title>Plant Genome Project.</title>
        <authorList>
            <person name="Zhang R.-G."/>
        </authorList>
    </citation>
    <scope>NUCLEOTIDE SEQUENCE</scope>
    <source>
        <strain evidence="1">Huo1</strain>
        <tissue evidence="1">Leaf</tissue>
    </source>
</reference>
<evidence type="ECO:0000313" key="1">
    <source>
        <dbReference type="EMBL" id="KAG6429308.1"/>
    </source>
</evidence>
<dbReference type="EMBL" id="PNBA02000003">
    <property type="protein sequence ID" value="KAG6429308.1"/>
    <property type="molecule type" value="Genomic_DNA"/>
</dbReference>
<keyword evidence="2" id="KW-1185">Reference proteome</keyword>
<organism evidence="1">
    <name type="scientific">Salvia splendens</name>
    <name type="common">Scarlet sage</name>
    <dbReference type="NCBI Taxonomy" id="180675"/>
    <lineage>
        <taxon>Eukaryota</taxon>
        <taxon>Viridiplantae</taxon>
        <taxon>Streptophyta</taxon>
        <taxon>Embryophyta</taxon>
        <taxon>Tracheophyta</taxon>
        <taxon>Spermatophyta</taxon>
        <taxon>Magnoliopsida</taxon>
        <taxon>eudicotyledons</taxon>
        <taxon>Gunneridae</taxon>
        <taxon>Pentapetalae</taxon>
        <taxon>asterids</taxon>
        <taxon>lamiids</taxon>
        <taxon>Lamiales</taxon>
        <taxon>Lamiaceae</taxon>
        <taxon>Nepetoideae</taxon>
        <taxon>Mentheae</taxon>
        <taxon>Salviinae</taxon>
        <taxon>Salvia</taxon>
        <taxon>Salvia subgen. Calosphace</taxon>
        <taxon>core Calosphace</taxon>
    </lineage>
</organism>
<dbReference type="AlphaFoldDB" id="A0A8X8YB72"/>
<proteinExistence type="predicted"/>